<dbReference type="OrthoDB" id="653560at2"/>
<dbReference type="EMBL" id="CP029187">
    <property type="protein sequence ID" value="AWI26462.1"/>
    <property type="molecule type" value="Genomic_DNA"/>
</dbReference>
<sequence>MSYTREQIEAALKSKKYAWFEGPKDYDVNIVGIRNSATGKSVTNVFDDFLTISYKIAGVWQFKVWPITTDPGTKAVKQFSNPNGVARLIPNQYRNSHAIGLHKQTYEALRQQKPVKVWRDKNKNMTFDETVVEEGIFYINIHKSNPTTESQYVENWSEGCQVFKKVKDFNEFMVICNKAKNIHGNSFTYTLIESKDIV</sequence>
<accession>A0A2S1SJD7</accession>
<evidence type="ECO:0000313" key="1">
    <source>
        <dbReference type="EMBL" id="AWI26462.1"/>
    </source>
</evidence>
<dbReference type="AlphaFoldDB" id="A0A2S1SJD7"/>
<organism evidence="1 2">
    <name type="scientific">Flavobacterium pallidum</name>
    <dbReference type="NCBI Taxonomy" id="2172098"/>
    <lineage>
        <taxon>Bacteria</taxon>
        <taxon>Pseudomonadati</taxon>
        <taxon>Bacteroidota</taxon>
        <taxon>Flavobacteriia</taxon>
        <taxon>Flavobacteriales</taxon>
        <taxon>Flavobacteriaceae</taxon>
        <taxon>Flavobacterium</taxon>
    </lineage>
</organism>
<dbReference type="KEGG" id="fpal:HYN49_11415"/>
<dbReference type="RefSeq" id="WP_108904240.1">
    <property type="nucleotide sequence ID" value="NZ_CP029187.1"/>
</dbReference>
<gene>
    <name evidence="1" type="ORF">HYN49_11415</name>
</gene>
<keyword evidence="2" id="KW-1185">Reference proteome</keyword>
<proteinExistence type="predicted"/>
<evidence type="ECO:0000313" key="2">
    <source>
        <dbReference type="Proteomes" id="UP000244937"/>
    </source>
</evidence>
<protein>
    <submittedName>
        <fullName evidence="1">Uncharacterized protein</fullName>
    </submittedName>
</protein>
<reference evidence="1 2" key="1">
    <citation type="submission" date="2018-05" db="EMBL/GenBank/DDBJ databases">
        <title>Genome sequencing of Flavobacterium sp. HYN0049.</title>
        <authorList>
            <person name="Yi H."/>
            <person name="Baek C."/>
        </authorList>
    </citation>
    <scope>NUCLEOTIDE SEQUENCE [LARGE SCALE GENOMIC DNA]</scope>
    <source>
        <strain evidence="1 2">HYN0049</strain>
    </source>
</reference>
<dbReference type="Proteomes" id="UP000244937">
    <property type="component" value="Chromosome"/>
</dbReference>
<name>A0A2S1SJD7_9FLAO</name>